<keyword evidence="2" id="KW-1185">Reference proteome</keyword>
<protein>
    <submittedName>
        <fullName evidence="1">Uncharacterized protein</fullName>
    </submittedName>
</protein>
<reference evidence="1 2" key="1">
    <citation type="submission" date="2023-01" db="EMBL/GenBank/DDBJ databases">
        <authorList>
            <person name="Whitehead M."/>
        </authorList>
    </citation>
    <scope>NUCLEOTIDE SEQUENCE [LARGE SCALE GENOMIC DNA]</scope>
</reference>
<gene>
    <name evidence="1" type="ORF">MEUPH1_LOCUS14367</name>
</gene>
<organism evidence="1 2">
    <name type="scientific">Macrosiphum euphorbiae</name>
    <name type="common">potato aphid</name>
    <dbReference type="NCBI Taxonomy" id="13131"/>
    <lineage>
        <taxon>Eukaryota</taxon>
        <taxon>Metazoa</taxon>
        <taxon>Ecdysozoa</taxon>
        <taxon>Arthropoda</taxon>
        <taxon>Hexapoda</taxon>
        <taxon>Insecta</taxon>
        <taxon>Pterygota</taxon>
        <taxon>Neoptera</taxon>
        <taxon>Paraneoptera</taxon>
        <taxon>Hemiptera</taxon>
        <taxon>Sternorrhyncha</taxon>
        <taxon>Aphidomorpha</taxon>
        <taxon>Aphidoidea</taxon>
        <taxon>Aphididae</taxon>
        <taxon>Macrosiphini</taxon>
        <taxon>Macrosiphum</taxon>
    </lineage>
</organism>
<dbReference type="AlphaFoldDB" id="A0AAV0WTW9"/>
<proteinExistence type="predicted"/>
<sequence length="94" mass="10568">MIAVTTCPRVTPCNTRRSRWLPPRTCKSVCAATPMKPQLRPARLPKYLSLLASSYSRMPLPVDVPSVSSFQIVDVLSSRKGRRRMNIVRSNTPL</sequence>
<evidence type="ECO:0000313" key="1">
    <source>
        <dbReference type="EMBL" id="CAI6358901.1"/>
    </source>
</evidence>
<accession>A0AAV0WTW9</accession>
<dbReference type="EMBL" id="CARXXK010000002">
    <property type="protein sequence ID" value="CAI6358901.1"/>
    <property type="molecule type" value="Genomic_DNA"/>
</dbReference>
<name>A0AAV0WTW9_9HEMI</name>
<evidence type="ECO:0000313" key="2">
    <source>
        <dbReference type="Proteomes" id="UP001160148"/>
    </source>
</evidence>
<dbReference type="Proteomes" id="UP001160148">
    <property type="component" value="Unassembled WGS sequence"/>
</dbReference>
<comment type="caution">
    <text evidence="1">The sequence shown here is derived from an EMBL/GenBank/DDBJ whole genome shotgun (WGS) entry which is preliminary data.</text>
</comment>